<name>A0A6J5LCB5_9CAUD</name>
<evidence type="ECO:0000313" key="1">
    <source>
        <dbReference type="EMBL" id="CAB4131112.1"/>
    </source>
</evidence>
<proteinExistence type="predicted"/>
<protein>
    <submittedName>
        <fullName evidence="1">Uncharacterized protein</fullName>
    </submittedName>
</protein>
<accession>A0A6J5LCB5</accession>
<reference evidence="1" key="1">
    <citation type="submission" date="2020-04" db="EMBL/GenBank/DDBJ databases">
        <authorList>
            <person name="Chiriac C."/>
            <person name="Salcher M."/>
            <person name="Ghai R."/>
            <person name="Kavagutti S V."/>
        </authorList>
    </citation>
    <scope>NUCLEOTIDE SEQUENCE</scope>
</reference>
<organism evidence="1">
    <name type="scientific">uncultured Caudovirales phage</name>
    <dbReference type="NCBI Taxonomy" id="2100421"/>
    <lineage>
        <taxon>Viruses</taxon>
        <taxon>Duplodnaviria</taxon>
        <taxon>Heunggongvirae</taxon>
        <taxon>Uroviricota</taxon>
        <taxon>Caudoviricetes</taxon>
        <taxon>Peduoviridae</taxon>
        <taxon>Maltschvirus</taxon>
        <taxon>Maltschvirus maltsch</taxon>
    </lineage>
</organism>
<gene>
    <name evidence="1" type="ORF">UFOVP123_60</name>
</gene>
<dbReference type="EMBL" id="LR796244">
    <property type="protein sequence ID" value="CAB4131112.1"/>
    <property type="molecule type" value="Genomic_DNA"/>
</dbReference>
<sequence length="92" mass="9863">MTTVTVIIKDNRNENGDEIVEMEGHMDPPNAIELPPTPSLIVGSYIAANSEDICKAAIAWFAALQKAPDIDEPVVKTPKIILPDDGIQGVPV</sequence>